<reference evidence="2" key="2">
    <citation type="submission" date="2020-09" db="EMBL/GenBank/DDBJ databases">
        <authorList>
            <person name="Sun Q."/>
            <person name="Ohkuma M."/>
        </authorList>
    </citation>
    <scope>NUCLEOTIDE SEQUENCE</scope>
    <source>
        <strain evidence="2">JCM 5016</strain>
    </source>
</reference>
<feature type="region of interest" description="Disordered" evidence="1">
    <location>
        <begin position="34"/>
        <end position="128"/>
    </location>
</feature>
<comment type="caution">
    <text evidence="2">The sequence shown here is derived from an EMBL/GenBank/DDBJ whole genome shotgun (WGS) entry which is preliminary data.</text>
</comment>
<name>A0A918RR83_9ACTN</name>
<reference evidence="2" key="1">
    <citation type="journal article" date="2014" name="Int. J. Syst. Evol. Microbiol.">
        <title>Complete genome sequence of Corynebacterium casei LMG S-19264T (=DSM 44701T), isolated from a smear-ripened cheese.</title>
        <authorList>
            <consortium name="US DOE Joint Genome Institute (JGI-PGF)"/>
            <person name="Walter F."/>
            <person name="Albersmeier A."/>
            <person name="Kalinowski J."/>
            <person name="Ruckert C."/>
        </authorList>
    </citation>
    <scope>NUCLEOTIDE SEQUENCE</scope>
    <source>
        <strain evidence="2">JCM 5016</strain>
    </source>
</reference>
<sequence>MSLVGGGRPGRIGFGSGGRVRRFKAQMPLCPCEGVSARRSHPAPGVTLRTYTHLPPSSETRTRKAIDDAFAGDPDGDQGTSVPLGATNVPSTCPGHLKAPPGTCRGRSPKAPPKPYAASAHGHTRQYG</sequence>
<proteinExistence type="predicted"/>
<dbReference type="AlphaFoldDB" id="A0A918RR83"/>
<evidence type="ECO:0000256" key="1">
    <source>
        <dbReference type="SAM" id="MobiDB-lite"/>
    </source>
</evidence>
<gene>
    <name evidence="2" type="ORF">GCM10010389_56560</name>
</gene>
<protein>
    <submittedName>
        <fullName evidence="2">Uncharacterized protein</fullName>
    </submittedName>
</protein>
<evidence type="ECO:0000313" key="3">
    <source>
        <dbReference type="Proteomes" id="UP000623010"/>
    </source>
</evidence>
<accession>A0A918RR83</accession>
<dbReference type="EMBL" id="BMWH01000030">
    <property type="protein sequence ID" value="GHA10036.1"/>
    <property type="molecule type" value="Genomic_DNA"/>
</dbReference>
<dbReference type="Proteomes" id="UP000623010">
    <property type="component" value="Unassembled WGS sequence"/>
</dbReference>
<keyword evidence="3" id="KW-1185">Reference proteome</keyword>
<evidence type="ECO:0000313" key="2">
    <source>
        <dbReference type="EMBL" id="GHA10036.1"/>
    </source>
</evidence>
<organism evidence="2 3">
    <name type="scientific">Streptomyces echinoruber</name>
    <dbReference type="NCBI Taxonomy" id="68898"/>
    <lineage>
        <taxon>Bacteria</taxon>
        <taxon>Bacillati</taxon>
        <taxon>Actinomycetota</taxon>
        <taxon>Actinomycetes</taxon>
        <taxon>Kitasatosporales</taxon>
        <taxon>Streptomycetaceae</taxon>
        <taxon>Streptomyces</taxon>
    </lineage>
</organism>